<dbReference type="GO" id="GO:0160198">
    <property type="term" value="F:polyprenal reductase activity"/>
    <property type="evidence" value="ECO:0007669"/>
    <property type="project" value="UniProtKB-EC"/>
</dbReference>
<feature type="transmembrane region" description="Helical" evidence="19">
    <location>
        <begin position="313"/>
        <end position="331"/>
    </location>
</feature>
<comment type="catalytic activity">
    <reaction evidence="16">
        <text>a 3-oxo-5alpha-steroid + NADP(+) = a 3-oxo-Delta(4)-steroid + NADPH + H(+)</text>
        <dbReference type="Rhea" id="RHEA:54384"/>
        <dbReference type="ChEBI" id="CHEBI:13601"/>
        <dbReference type="ChEBI" id="CHEBI:15378"/>
        <dbReference type="ChEBI" id="CHEBI:47909"/>
        <dbReference type="ChEBI" id="CHEBI:57783"/>
        <dbReference type="ChEBI" id="CHEBI:58349"/>
        <dbReference type="EC" id="1.3.1.22"/>
    </reaction>
    <physiologicalReaction direction="right-to-left" evidence="16">
        <dbReference type="Rhea" id="RHEA:54386"/>
    </physiologicalReaction>
</comment>
<evidence type="ECO:0000256" key="18">
    <source>
        <dbReference type="ARBA" id="ARBA00049427"/>
    </source>
</evidence>
<evidence type="ECO:0000256" key="10">
    <source>
        <dbReference type="ARBA" id="ARBA00023098"/>
    </source>
</evidence>
<evidence type="ECO:0000256" key="7">
    <source>
        <dbReference type="ARBA" id="ARBA00022857"/>
    </source>
</evidence>
<dbReference type="Ensembl" id="ENSJHYT00000011784.1">
    <property type="protein sequence ID" value="ENSJHYP00000009743.1"/>
    <property type="gene ID" value="ENSJHYG00000007659.1"/>
</dbReference>
<comment type="subcellular location">
    <subcellularLocation>
        <location evidence="1">Endoplasmic reticulum membrane</location>
        <topology evidence="1">Multi-pass membrane protein</topology>
    </subcellularLocation>
</comment>
<evidence type="ECO:0000256" key="19">
    <source>
        <dbReference type="RuleBase" id="RU367081"/>
    </source>
</evidence>
<organism evidence="22 23">
    <name type="scientific">Junco hyemalis</name>
    <name type="common">Dark-eyed junco</name>
    <dbReference type="NCBI Taxonomy" id="40217"/>
    <lineage>
        <taxon>Eukaryota</taxon>
        <taxon>Metazoa</taxon>
        <taxon>Chordata</taxon>
        <taxon>Craniata</taxon>
        <taxon>Vertebrata</taxon>
        <taxon>Euteleostomi</taxon>
        <taxon>Archelosauria</taxon>
        <taxon>Archosauria</taxon>
        <taxon>Dinosauria</taxon>
        <taxon>Saurischia</taxon>
        <taxon>Theropoda</taxon>
        <taxon>Coelurosauria</taxon>
        <taxon>Aves</taxon>
        <taxon>Neognathae</taxon>
        <taxon>Neoaves</taxon>
        <taxon>Telluraves</taxon>
        <taxon>Australaves</taxon>
        <taxon>Passeriformes</taxon>
        <taxon>Passerellidae</taxon>
        <taxon>Junco</taxon>
    </lineage>
</organism>
<dbReference type="InterPro" id="IPR001104">
    <property type="entry name" value="3-oxo-5_a-steroid_4-DH_C"/>
</dbReference>
<evidence type="ECO:0000256" key="15">
    <source>
        <dbReference type="ARBA" id="ARBA00048095"/>
    </source>
</evidence>
<dbReference type="GO" id="GO:0016095">
    <property type="term" value="P:polyprenol catabolic process"/>
    <property type="evidence" value="ECO:0007669"/>
    <property type="project" value="UniProtKB-UniRule"/>
</dbReference>
<feature type="transmembrane region" description="Helical" evidence="19">
    <location>
        <begin position="195"/>
        <end position="215"/>
    </location>
</feature>
<evidence type="ECO:0000256" key="8">
    <source>
        <dbReference type="ARBA" id="ARBA00022989"/>
    </source>
</evidence>
<evidence type="ECO:0000256" key="13">
    <source>
        <dbReference type="ARBA" id="ARBA00046320"/>
    </source>
</evidence>
<comment type="catalytic activity">
    <reaction evidence="18 19">
        <text>a di-trans,poly-cis-dolichal + NADP(+) = a di-trans,poly-cis-polyprenal + NADPH + H(+)</text>
        <dbReference type="Rhea" id="RHEA:80727"/>
        <dbReference type="Rhea" id="RHEA-COMP:19536"/>
        <dbReference type="Rhea" id="RHEA-COMP:19537"/>
        <dbReference type="ChEBI" id="CHEBI:15378"/>
        <dbReference type="ChEBI" id="CHEBI:57783"/>
        <dbReference type="ChEBI" id="CHEBI:58349"/>
        <dbReference type="ChEBI" id="CHEBI:231623"/>
        <dbReference type="ChEBI" id="CHEBI:231637"/>
        <dbReference type="EC" id="1.3.1.94"/>
    </reaction>
    <physiologicalReaction direction="right-to-left" evidence="18 19">
        <dbReference type="Rhea" id="RHEA:80729"/>
    </physiologicalReaction>
</comment>
<dbReference type="GO" id="GO:0005789">
    <property type="term" value="C:endoplasmic reticulum membrane"/>
    <property type="evidence" value="ECO:0007669"/>
    <property type="project" value="UniProtKB-SubCell"/>
</dbReference>
<dbReference type="PROSITE" id="PS50244">
    <property type="entry name" value="S5A_REDUCTASE"/>
    <property type="match status" value="1"/>
</dbReference>
<dbReference type="GO" id="GO:0102389">
    <property type="term" value="F:polyprenol reductase activity"/>
    <property type="evidence" value="ECO:0007669"/>
    <property type="project" value="UniProtKB-UniRule"/>
</dbReference>
<feature type="region of interest" description="Disordered" evidence="20">
    <location>
        <begin position="45"/>
        <end position="119"/>
    </location>
</feature>
<evidence type="ECO:0000259" key="21">
    <source>
        <dbReference type="Pfam" id="PF02544"/>
    </source>
</evidence>
<keyword evidence="7 19" id="KW-0521">NADP</keyword>
<evidence type="ECO:0000256" key="17">
    <source>
        <dbReference type="ARBA" id="ARBA00049397"/>
    </source>
</evidence>
<keyword evidence="6 19" id="KW-0256">Endoplasmic reticulum</keyword>
<evidence type="ECO:0000256" key="3">
    <source>
        <dbReference type="ARBA" id="ARBA00012049"/>
    </source>
</evidence>
<dbReference type="AlphaFoldDB" id="A0A8C5IXI6"/>
<comment type="similarity">
    <text evidence="13 19">Belongs to the steroid 5-alpha reductase family. Polyprenal reductase subfamily.</text>
</comment>
<feature type="domain" description="3-oxo-5-alpha-steroid 4-dehydrogenase C-terminal" evidence="21">
    <location>
        <begin position="319"/>
        <end position="436"/>
    </location>
</feature>
<evidence type="ECO:0000313" key="22">
    <source>
        <dbReference type="Ensembl" id="ENSJHYP00000009743.1"/>
    </source>
</evidence>
<reference evidence="22" key="1">
    <citation type="submission" date="2025-08" db="UniProtKB">
        <authorList>
            <consortium name="Ensembl"/>
        </authorList>
    </citation>
    <scope>IDENTIFICATION</scope>
</reference>
<comment type="pathway">
    <text evidence="2 19">Protein modification; protein glycosylation.</text>
</comment>
<evidence type="ECO:0000256" key="16">
    <source>
        <dbReference type="ARBA" id="ARBA00048765"/>
    </source>
</evidence>
<dbReference type="Proteomes" id="UP000694408">
    <property type="component" value="Unplaced"/>
</dbReference>
<dbReference type="GO" id="GO:0006488">
    <property type="term" value="P:dolichol-linked oligosaccharide biosynthetic process"/>
    <property type="evidence" value="ECO:0007669"/>
    <property type="project" value="UniProtKB-UniRule"/>
</dbReference>
<name>A0A8C5IXI6_JUNHY</name>
<protein>
    <recommendedName>
        <fullName evidence="14 19">Polyprenal reductase</fullName>
        <ecNumber evidence="3 19">1.3.1.22</ecNumber>
        <ecNumber evidence="4 19">1.3.1.94</ecNumber>
    </recommendedName>
</protein>
<evidence type="ECO:0000256" key="9">
    <source>
        <dbReference type="ARBA" id="ARBA00023002"/>
    </source>
</evidence>
<reference evidence="22" key="2">
    <citation type="submission" date="2025-09" db="UniProtKB">
        <authorList>
            <consortium name="Ensembl"/>
        </authorList>
    </citation>
    <scope>IDENTIFICATION</scope>
</reference>
<comment type="catalytic activity">
    <reaction evidence="15">
        <text>androst-4-ene-3,17-dione + NADPH + H(+) = 5alpha-androstan-3,17-dione + NADP(+)</text>
        <dbReference type="Rhea" id="RHEA:50816"/>
        <dbReference type="ChEBI" id="CHEBI:15378"/>
        <dbReference type="ChEBI" id="CHEBI:15994"/>
        <dbReference type="ChEBI" id="CHEBI:16422"/>
        <dbReference type="ChEBI" id="CHEBI:57783"/>
        <dbReference type="ChEBI" id="CHEBI:58349"/>
    </reaction>
    <physiologicalReaction direction="right-to-left" evidence="15">
        <dbReference type="Rhea" id="RHEA:50818"/>
    </physiologicalReaction>
</comment>
<keyword evidence="23" id="KW-1185">Reference proteome</keyword>
<evidence type="ECO:0000256" key="4">
    <source>
        <dbReference type="ARBA" id="ARBA00012522"/>
    </source>
</evidence>
<feature type="compositionally biased region" description="Gly residues" evidence="20">
    <location>
        <begin position="95"/>
        <end position="115"/>
    </location>
</feature>
<dbReference type="UniPathway" id="UPA00378"/>
<comment type="function">
    <text evidence="12">Plays a key role in early steps of protein N-linked glycosylation by being involved in the conversion of polyprenol into dolichol. Acts as a polyprenal reductase that mediates the reduction of polyprenal into dolichal in a NADP-dependent mechanism. Dolichols are required for the synthesis of dolichol-linked monosaccharides and the oligosaccharide precursor used for N-glycosylation. Also able to convert testosterone (T) into 5-alpha-dihydrotestosterone (DHT).</text>
</comment>
<dbReference type="OMA" id="WAWPRAS"/>
<evidence type="ECO:0000256" key="12">
    <source>
        <dbReference type="ARBA" id="ARBA00045898"/>
    </source>
</evidence>
<evidence type="ECO:0000256" key="2">
    <source>
        <dbReference type="ARBA" id="ARBA00004922"/>
    </source>
</evidence>
<evidence type="ECO:0000256" key="5">
    <source>
        <dbReference type="ARBA" id="ARBA00022692"/>
    </source>
</evidence>
<dbReference type="Pfam" id="PF02544">
    <property type="entry name" value="Steroid_dh"/>
    <property type="match status" value="1"/>
</dbReference>
<keyword evidence="9 19" id="KW-0560">Oxidoreductase</keyword>
<feature type="transmembrane region" description="Helical" evidence="19">
    <location>
        <begin position="393"/>
        <end position="417"/>
    </location>
</feature>
<keyword evidence="11 19" id="KW-0472">Membrane</keyword>
<evidence type="ECO:0000256" key="14">
    <source>
        <dbReference type="ARBA" id="ARBA00047186"/>
    </source>
</evidence>
<keyword evidence="5 19" id="KW-0812">Transmembrane</keyword>
<dbReference type="EC" id="1.3.1.22" evidence="3 19"/>
<dbReference type="InterPro" id="IPR039698">
    <property type="entry name" value="Dfg10/SRD5A3"/>
</dbReference>
<dbReference type="FunFam" id="1.20.120.1630:FF:000021">
    <property type="entry name" value="Polyprenol reductase 1"/>
    <property type="match status" value="1"/>
</dbReference>
<keyword evidence="8 19" id="KW-1133">Transmembrane helix</keyword>
<dbReference type="GO" id="GO:0047751">
    <property type="term" value="F:3-oxo-5-alpha-steroid 4-dehydrogenase (NADP+) activity"/>
    <property type="evidence" value="ECO:0007669"/>
    <property type="project" value="UniProtKB-UniRule"/>
</dbReference>
<evidence type="ECO:0000256" key="6">
    <source>
        <dbReference type="ARBA" id="ARBA00022824"/>
    </source>
</evidence>
<keyword evidence="10" id="KW-0443">Lipid metabolism</keyword>
<evidence type="ECO:0000256" key="11">
    <source>
        <dbReference type="ARBA" id="ARBA00023136"/>
    </source>
</evidence>
<dbReference type="PANTHER" id="PTHR14624">
    <property type="entry name" value="DFG10 PROTEIN"/>
    <property type="match status" value="1"/>
</dbReference>
<evidence type="ECO:0000313" key="23">
    <source>
        <dbReference type="Proteomes" id="UP000694408"/>
    </source>
</evidence>
<feature type="transmembrane region" description="Helical" evidence="19">
    <location>
        <begin position="279"/>
        <end position="301"/>
    </location>
</feature>
<evidence type="ECO:0000256" key="20">
    <source>
        <dbReference type="SAM" id="MobiDB-lite"/>
    </source>
</evidence>
<dbReference type="EC" id="1.3.1.94" evidence="4 19"/>
<dbReference type="PANTHER" id="PTHR14624:SF0">
    <property type="entry name" value="POLYPRENOL REDUCTASE"/>
    <property type="match status" value="1"/>
</dbReference>
<comment type="catalytic activity">
    <reaction evidence="17">
        <text>17beta-hydroxy-5alpha-androstan-3-one + NADP(+) = testosterone + NADPH + H(+)</text>
        <dbReference type="Rhea" id="RHEA:50820"/>
        <dbReference type="ChEBI" id="CHEBI:15378"/>
        <dbReference type="ChEBI" id="CHEBI:16330"/>
        <dbReference type="ChEBI" id="CHEBI:17347"/>
        <dbReference type="ChEBI" id="CHEBI:57783"/>
        <dbReference type="ChEBI" id="CHEBI:58349"/>
        <dbReference type="EC" id="1.3.1.22"/>
    </reaction>
    <physiologicalReaction direction="right-to-left" evidence="17">
        <dbReference type="Rhea" id="RHEA:50822"/>
    </physiologicalReaction>
</comment>
<feature type="region of interest" description="Disordered" evidence="20">
    <location>
        <begin position="1"/>
        <end position="22"/>
    </location>
</feature>
<feature type="transmembrane region" description="Helical" evidence="19">
    <location>
        <begin position="124"/>
        <end position="147"/>
    </location>
</feature>
<accession>A0A8C5IXI6</accession>
<proteinExistence type="inferred from homology"/>
<sequence>MQHHSPPLSGPAHPASTSEGYSCPSRGLLAFPADYGGERRLRLSDNTARRCSGRGGRHSGQYPGSAAPLGLQGSRFSRAREAERTAPLSGRGETGRNGPGQGPGRVGAGAGPGRGGAERSGSGAMLTALAAAWSLLAASFLAALLLLRRAPAPRPGRAGLVIAGLFQDLIRYGKTKRGCGQLPGWLRLLQVPKRWFTHFYVVSVLWNGFLLISLFRAEFLGESLPSWIQDMHHALGRDSQSKDTDREHFSALLVLLLLWLHSCRRLAECLWTSVFSSGVIHIVQYCFGLGYYIAVGSTVLCQVPTNVRNGKKLSVQICWYHIIGVMVYIWASLHQHRCLAILANLRKSRSGKVVSLSHSVPFGDWFERVSCPHYFAELLIYVSMAITFGMHNVTWWCVVMYVLFNQALAAVLCHEFYQKNFSSYPKHRKAFIPLVF</sequence>
<evidence type="ECO:0000256" key="1">
    <source>
        <dbReference type="ARBA" id="ARBA00004477"/>
    </source>
</evidence>